<sequence>MHDALWSDRELRSFLSSLRGRGLLSGEPDDLERARFVDQAALRVVPRVQARLIAEVGAPLDPDGIAAIAFEVLEDETWGKHHTWMMVTTDPWGHLSGLVADRIRSSYRATAGRRDRKALRGIAEASDRVALPAAADPNDTDEGLSLTE</sequence>
<proteinExistence type="predicted"/>
<dbReference type="Proteomes" id="UP001596507">
    <property type="component" value="Unassembled WGS sequence"/>
</dbReference>
<protein>
    <submittedName>
        <fullName evidence="1">Tellurite resistance TerB family protein</fullName>
    </submittedName>
</protein>
<accession>A0ABW2HGB3</accession>
<evidence type="ECO:0000313" key="1">
    <source>
        <dbReference type="EMBL" id="MFC7269555.1"/>
    </source>
</evidence>
<organism evidence="1 2">
    <name type="scientific">Microbacterium fluvii</name>
    <dbReference type="NCBI Taxonomy" id="415215"/>
    <lineage>
        <taxon>Bacteria</taxon>
        <taxon>Bacillati</taxon>
        <taxon>Actinomycetota</taxon>
        <taxon>Actinomycetes</taxon>
        <taxon>Micrococcales</taxon>
        <taxon>Microbacteriaceae</taxon>
        <taxon>Microbacterium</taxon>
    </lineage>
</organism>
<dbReference type="RefSeq" id="WP_262874488.1">
    <property type="nucleotide sequence ID" value="NZ_BAABKW010000001.1"/>
</dbReference>
<gene>
    <name evidence="1" type="ORF">ACFQRL_11335</name>
</gene>
<comment type="caution">
    <text evidence="1">The sequence shown here is derived from an EMBL/GenBank/DDBJ whole genome shotgun (WGS) entry which is preliminary data.</text>
</comment>
<dbReference type="EMBL" id="JBHTBE010000003">
    <property type="protein sequence ID" value="MFC7269555.1"/>
    <property type="molecule type" value="Genomic_DNA"/>
</dbReference>
<keyword evidence="2" id="KW-1185">Reference proteome</keyword>
<reference evidence="2" key="1">
    <citation type="journal article" date="2019" name="Int. J. Syst. Evol. Microbiol.">
        <title>The Global Catalogue of Microorganisms (GCM) 10K type strain sequencing project: providing services to taxonomists for standard genome sequencing and annotation.</title>
        <authorList>
            <consortium name="The Broad Institute Genomics Platform"/>
            <consortium name="The Broad Institute Genome Sequencing Center for Infectious Disease"/>
            <person name="Wu L."/>
            <person name="Ma J."/>
        </authorList>
    </citation>
    <scope>NUCLEOTIDE SEQUENCE [LARGE SCALE GENOMIC DNA]</scope>
    <source>
        <strain evidence="2">CGMCC 1.15772</strain>
    </source>
</reference>
<evidence type="ECO:0000313" key="2">
    <source>
        <dbReference type="Proteomes" id="UP001596507"/>
    </source>
</evidence>
<name>A0ABW2HGB3_9MICO</name>